<keyword evidence="3" id="KW-1185">Reference proteome</keyword>
<sequence>MLIRSLLTVLKLSSIVLNVCVHVYREKIPYRYNFNPKYRLHLSSALHLTPTSHIVPSTETNSCRQYYKVDVDLDLKYLLVLIHAFNASFSRLQVQFSSLWSPSLSVSPFLHSVLRFSYPKTAVFTVKLAD</sequence>
<organism evidence="2 3">
    <name type="scientific">Rhynchophorus ferrugineus</name>
    <name type="common">Red palm weevil</name>
    <name type="synonym">Curculio ferrugineus</name>
    <dbReference type="NCBI Taxonomy" id="354439"/>
    <lineage>
        <taxon>Eukaryota</taxon>
        <taxon>Metazoa</taxon>
        <taxon>Ecdysozoa</taxon>
        <taxon>Arthropoda</taxon>
        <taxon>Hexapoda</taxon>
        <taxon>Insecta</taxon>
        <taxon>Pterygota</taxon>
        <taxon>Neoptera</taxon>
        <taxon>Endopterygota</taxon>
        <taxon>Coleoptera</taxon>
        <taxon>Polyphaga</taxon>
        <taxon>Cucujiformia</taxon>
        <taxon>Curculionidae</taxon>
        <taxon>Dryophthorinae</taxon>
        <taxon>Rhynchophorus</taxon>
    </lineage>
</organism>
<name>A0A834HPK5_RHYFE</name>
<gene>
    <name evidence="2" type="ORF">GWI33_020301</name>
</gene>
<evidence type="ECO:0000313" key="3">
    <source>
        <dbReference type="Proteomes" id="UP000625711"/>
    </source>
</evidence>
<evidence type="ECO:0008006" key="4">
    <source>
        <dbReference type="Google" id="ProtNLM"/>
    </source>
</evidence>
<proteinExistence type="predicted"/>
<comment type="caution">
    <text evidence="2">The sequence shown here is derived from an EMBL/GenBank/DDBJ whole genome shotgun (WGS) entry which is preliminary data.</text>
</comment>
<feature type="chain" id="PRO_5032340071" description="Secreted protein" evidence="1">
    <location>
        <begin position="19"/>
        <end position="130"/>
    </location>
</feature>
<protein>
    <recommendedName>
        <fullName evidence="4">Secreted protein</fullName>
    </recommendedName>
</protein>
<accession>A0A834HPK5</accession>
<evidence type="ECO:0000256" key="1">
    <source>
        <dbReference type="SAM" id="SignalP"/>
    </source>
</evidence>
<feature type="signal peptide" evidence="1">
    <location>
        <begin position="1"/>
        <end position="18"/>
    </location>
</feature>
<evidence type="ECO:0000313" key="2">
    <source>
        <dbReference type="EMBL" id="KAF7266267.1"/>
    </source>
</evidence>
<reference evidence="2" key="1">
    <citation type="submission" date="2020-08" db="EMBL/GenBank/DDBJ databases">
        <title>Genome sequencing and assembly of the red palm weevil Rhynchophorus ferrugineus.</title>
        <authorList>
            <person name="Dias G.B."/>
            <person name="Bergman C.M."/>
            <person name="Manee M."/>
        </authorList>
    </citation>
    <scope>NUCLEOTIDE SEQUENCE</scope>
    <source>
        <strain evidence="2">AA-2017</strain>
        <tissue evidence="2">Whole larva</tissue>
    </source>
</reference>
<keyword evidence="1" id="KW-0732">Signal</keyword>
<dbReference type="Proteomes" id="UP000625711">
    <property type="component" value="Unassembled WGS sequence"/>
</dbReference>
<dbReference type="EMBL" id="JAACXV010014549">
    <property type="protein sequence ID" value="KAF7266267.1"/>
    <property type="molecule type" value="Genomic_DNA"/>
</dbReference>
<dbReference type="AlphaFoldDB" id="A0A834HPK5"/>